<dbReference type="RefSeq" id="WP_216417648.1">
    <property type="nucleotide sequence ID" value="NZ_JAHLQK010000004.1"/>
</dbReference>
<feature type="domain" description="NodB homology" evidence="4">
    <location>
        <begin position="117"/>
        <end position="299"/>
    </location>
</feature>
<keyword evidence="2" id="KW-0378">Hydrolase</keyword>
<feature type="compositionally biased region" description="Basic and acidic residues" evidence="3">
    <location>
        <begin position="74"/>
        <end position="83"/>
    </location>
</feature>
<keyword evidence="1" id="KW-0479">Metal-binding</keyword>
<dbReference type="PROSITE" id="PS51677">
    <property type="entry name" value="NODB"/>
    <property type="match status" value="1"/>
</dbReference>
<dbReference type="Pfam" id="PF01522">
    <property type="entry name" value="Polysacc_deac_1"/>
    <property type="match status" value="1"/>
</dbReference>
<evidence type="ECO:0000259" key="4">
    <source>
        <dbReference type="PROSITE" id="PS51677"/>
    </source>
</evidence>
<organism evidence="5 6">
    <name type="scientific">Alkaliphilus flagellatus</name>
    <dbReference type="NCBI Taxonomy" id="2841507"/>
    <lineage>
        <taxon>Bacteria</taxon>
        <taxon>Bacillati</taxon>
        <taxon>Bacillota</taxon>
        <taxon>Clostridia</taxon>
        <taxon>Peptostreptococcales</taxon>
        <taxon>Natronincolaceae</taxon>
        <taxon>Alkaliphilus</taxon>
    </lineage>
</organism>
<dbReference type="PANTHER" id="PTHR10587:SF133">
    <property type="entry name" value="CHITIN DEACETYLASE 1-RELATED"/>
    <property type="match status" value="1"/>
</dbReference>
<evidence type="ECO:0000256" key="2">
    <source>
        <dbReference type="ARBA" id="ARBA00022801"/>
    </source>
</evidence>
<evidence type="ECO:0000256" key="1">
    <source>
        <dbReference type="ARBA" id="ARBA00022723"/>
    </source>
</evidence>
<gene>
    <name evidence="5" type="ORF">KQI88_12055</name>
</gene>
<dbReference type="PANTHER" id="PTHR10587">
    <property type="entry name" value="GLYCOSYL TRANSFERASE-RELATED"/>
    <property type="match status" value="1"/>
</dbReference>
<dbReference type="Proteomes" id="UP000779508">
    <property type="component" value="Unassembled WGS sequence"/>
</dbReference>
<keyword evidence="6" id="KW-1185">Reference proteome</keyword>
<sequence>MKKWIFGIVVVSILSMLFVGCTTVGAVKLPVDLNDDEKQIENIAPDKIEDIDDNKIKDEEKTNQDEINVEIETDEKNNNDKINDTANQSESENKADQDKKTDIVDSKIHYSGDGSKKLVALTFDDGPESKYTSQIMDILDQYDIKATFFVIGQNAEKYPEVLKSIHEKGHEIGNHSWSHKYLPKLSKQEVEKEILMTEELITDILGEHSAVLRPPYGALKKQGIEFVNSLGYNVVNWSVDTRDWAGTSGEQMMKYVQQQLKPGGIVLMHNGGNPKSVKNTVDTLPQMIEWIREQGYEFVTVSEILDL</sequence>
<comment type="caution">
    <text evidence="5">The sequence shown here is derived from an EMBL/GenBank/DDBJ whole genome shotgun (WGS) entry which is preliminary data.</text>
</comment>
<feature type="region of interest" description="Disordered" evidence="3">
    <location>
        <begin position="73"/>
        <end position="102"/>
    </location>
</feature>
<evidence type="ECO:0000313" key="6">
    <source>
        <dbReference type="Proteomes" id="UP000779508"/>
    </source>
</evidence>
<evidence type="ECO:0000256" key="3">
    <source>
        <dbReference type="SAM" id="MobiDB-lite"/>
    </source>
</evidence>
<evidence type="ECO:0000313" key="5">
    <source>
        <dbReference type="EMBL" id="MBU5677145.1"/>
    </source>
</evidence>
<proteinExistence type="predicted"/>
<dbReference type="CDD" id="cd10917">
    <property type="entry name" value="CE4_NodB_like_6s_7s"/>
    <property type="match status" value="1"/>
</dbReference>
<accession>A0ABS6G6U8</accession>
<name>A0ABS6G6U8_9FIRM</name>
<feature type="compositionally biased region" description="Basic and acidic residues" evidence="3">
    <location>
        <begin position="91"/>
        <end position="102"/>
    </location>
</feature>
<dbReference type="PROSITE" id="PS51257">
    <property type="entry name" value="PROKAR_LIPOPROTEIN"/>
    <property type="match status" value="1"/>
</dbReference>
<dbReference type="EMBL" id="JAHLQK010000004">
    <property type="protein sequence ID" value="MBU5677145.1"/>
    <property type="molecule type" value="Genomic_DNA"/>
</dbReference>
<dbReference type="InterPro" id="IPR002509">
    <property type="entry name" value="NODB_dom"/>
</dbReference>
<protein>
    <submittedName>
        <fullName evidence="5">Polysaccharide deacetylase family protein</fullName>
    </submittedName>
</protein>
<dbReference type="InterPro" id="IPR050248">
    <property type="entry name" value="Polysacc_deacetylase_ArnD"/>
</dbReference>
<reference evidence="5 6" key="1">
    <citation type="submission" date="2021-06" db="EMBL/GenBank/DDBJ databases">
        <authorList>
            <person name="Sun Q."/>
            <person name="Li D."/>
        </authorList>
    </citation>
    <scope>NUCLEOTIDE SEQUENCE [LARGE SCALE GENOMIC DNA]</scope>
    <source>
        <strain evidence="5 6">MSJ-5</strain>
    </source>
</reference>